<feature type="compositionally biased region" description="Low complexity" evidence="1">
    <location>
        <begin position="107"/>
        <end position="126"/>
    </location>
</feature>
<name>A0ABV7Z8R1_9DEIO</name>
<dbReference type="RefSeq" id="WP_380101947.1">
    <property type="nucleotide sequence ID" value="NZ_JBHRZG010000011.1"/>
</dbReference>
<proteinExistence type="predicted"/>
<comment type="caution">
    <text evidence="2">The sequence shown here is derived from an EMBL/GenBank/DDBJ whole genome shotgun (WGS) entry which is preliminary data.</text>
</comment>
<dbReference type="EMBL" id="JBHRZG010000011">
    <property type="protein sequence ID" value="MFC3833414.1"/>
    <property type="molecule type" value="Genomic_DNA"/>
</dbReference>
<reference evidence="3" key="1">
    <citation type="journal article" date="2019" name="Int. J. Syst. Evol. Microbiol.">
        <title>The Global Catalogue of Microorganisms (GCM) 10K type strain sequencing project: providing services to taxonomists for standard genome sequencing and annotation.</title>
        <authorList>
            <consortium name="The Broad Institute Genomics Platform"/>
            <consortium name="The Broad Institute Genome Sequencing Center for Infectious Disease"/>
            <person name="Wu L."/>
            <person name="Ma J."/>
        </authorList>
    </citation>
    <scope>NUCLEOTIDE SEQUENCE [LARGE SCALE GENOMIC DNA]</scope>
    <source>
        <strain evidence="3">CCTCC AB 2017081</strain>
    </source>
</reference>
<evidence type="ECO:0000313" key="2">
    <source>
        <dbReference type="EMBL" id="MFC3833414.1"/>
    </source>
</evidence>
<protein>
    <submittedName>
        <fullName evidence="2">Uncharacterized protein</fullName>
    </submittedName>
</protein>
<feature type="compositionally biased region" description="Pro residues" evidence="1">
    <location>
        <begin position="95"/>
        <end position="106"/>
    </location>
</feature>
<evidence type="ECO:0000256" key="1">
    <source>
        <dbReference type="SAM" id="MobiDB-lite"/>
    </source>
</evidence>
<sequence>MNETIKSALASALTAVSEALAAAQSGNIKDAAALLTIMDEHLELGQGGNAAAAQRRAKILRLEAQTRALLPTPDAAEEPVPADPEPDADVAPATVPFPAPHAPVEPRPAAEVAPASPQPASAPLEAGSAPKVRGVAAPHALSDAAWTRVAQQLRAQGVTAEHRDEAEDACAVARSAAQEAGDRHAAKVAQRGQLQARVEACALRGDVAGANSAWDELFDVVTALRSSEGTARRKGLPGQPAKAAAYEAARIDTLRIKSWARGTGSAA</sequence>
<accession>A0ABV7Z8R1</accession>
<organism evidence="2 3">
    <name type="scientific">Deinococcus rufus</name>
    <dbReference type="NCBI Taxonomy" id="2136097"/>
    <lineage>
        <taxon>Bacteria</taxon>
        <taxon>Thermotogati</taxon>
        <taxon>Deinococcota</taxon>
        <taxon>Deinococci</taxon>
        <taxon>Deinococcales</taxon>
        <taxon>Deinococcaceae</taxon>
        <taxon>Deinococcus</taxon>
    </lineage>
</organism>
<keyword evidence="3" id="KW-1185">Reference proteome</keyword>
<evidence type="ECO:0000313" key="3">
    <source>
        <dbReference type="Proteomes" id="UP001595803"/>
    </source>
</evidence>
<dbReference type="Proteomes" id="UP001595803">
    <property type="component" value="Unassembled WGS sequence"/>
</dbReference>
<gene>
    <name evidence="2" type="ORF">ACFOSB_11155</name>
</gene>
<feature type="region of interest" description="Disordered" evidence="1">
    <location>
        <begin position="70"/>
        <end position="131"/>
    </location>
</feature>